<dbReference type="Gene3D" id="1.10.287.1060">
    <property type="entry name" value="ESAT-6-like"/>
    <property type="match status" value="1"/>
</dbReference>
<dbReference type="RefSeq" id="WP_344630937.1">
    <property type="nucleotide sequence ID" value="NZ_BAAATJ010000009.1"/>
</dbReference>
<sequence>MGGRLTVEQQELDRLLKQLNSSRTQMRKALNALRDIGPKSTGSKALDNACEEIHDSWDDAIDKIADGTDAIEDMLKSTKDNYAATEQAIKEAFQKAAKEPSPQPSPRPSPRPSGERP</sequence>
<evidence type="ECO:0000313" key="3">
    <source>
        <dbReference type="EMBL" id="GAA2397307.1"/>
    </source>
</evidence>
<feature type="compositionally biased region" description="Pro residues" evidence="2">
    <location>
        <begin position="101"/>
        <end position="111"/>
    </location>
</feature>
<keyword evidence="1" id="KW-0175">Coiled coil</keyword>
<evidence type="ECO:0000256" key="2">
    <source>
        <dbReference type="SAM" id="MobiDB-lite"/>
    </source>
</evidence>
<dbReference type="Proteomes" id="UP001500058">
    <property type="component" value="Unassembled WGS sequence"/>
</dbReference>
<keyword evidence="4" id="KW-1185">Reference proteome</keyword>
<comment type="caution">
    <text evidence="3">The sequence shown here is derived from an EMBL/GenBank/DDBJ whole genome shotgun (WGS) entry which is preliminary data.</text>
</comment>
<reference evidence="3 4" key="1">
    <citation type="journal article" date="2019" name="Int. J. Syst. Evol. Microbiol.">
        <title>The Global Catalogue of Microorganisms (GCM) 10K type strain sequencing project: providing services to taxonomists for standard genome sequencing and annotation.</title>
        <authorList>
            <consortium name="The Broad Institute Genomics Platform"/>
            <consortium name="The Broad Institute Genome Sequencing Center for Infectious Disease"/>
            <person name="Wu L."/>
            <person name="Ma J."/>
        </authorList>
    </citation>
    <scope>NUCLEOTIDE SEQUENCE [LARGE SCALE GENOMIC DNA]</scope>
    <source>
        <strain evidence="3 4">JCM 6921</strain>
    </source>
</reference>
<gene>
    <name evidence="3" type="ORF">GCM10010420_23970</name>
</gene>
<protein>
    <submittedName>
        <fullName evidence="3">Uncharacterized protein</fullName>
    </submittedName>
</protein>
<organism evidence="3 4">
    <name type="scientific">Streptomyces glaucosporus</name>
    <dbReference type="NCBI Taxonomy" id="284044"/>
    <lineage>
        <taxon>Bacteria</taxon>
        <taxon>Bacillati</taxon>
        <taxon>Actinomycetota</taxon>
        <taxon>Actinomycetes</taxon>
        <taxon>Kitasatosporales</taxon>
        <taxon>Streptomycetaceae</taxon>
        <taxon>Streptomyces</taxon>
    </lineage>
</organism>
<evidence type="ECO:0000256" key="1">
    <source>
        <dbReference type="SAM" id="Coils"/>
    </source>
</evidence>
<name>A0ABN3IA87_9ACTN</name>
<dbReference type="EMBL" id="BAAATJ010000009">
    <property type="protein sequence ID" value="GAA2397307.1"/>
    <property type="molecule type" value="Genomic_DNA"/>
</dbReference>
<proteinExistence type="predicted"/>
<accession>A0ABN3IA87</accession>
<evidence type="ECO:0000313" key="4">
    <source>
        <dbReference type="Proteomes" id="UP001500058"/>
    </source>
</evidence>
<feature type="coiled-coil region" evidence="1">
    <location>
        <begin position="5"/>
        <end position="36"/>
    </location>
</feature>
<feature type="region of interest" description="Disordered" evidence="2">
    <location>
        <begin position="92"/>
        <end position="117"/>
    </location>
</feature>